<sequence>MSAENVGHLTLPTSPDTLANLSVLPSGHMGADLLRRGDTSAKWVDLNEWSDNALEQIETTVTVPTNSKLLKRKLFGDKCLDWYRGEEENPPTRRGLLACPCTQRQASVDNRFEEDKSCTNSNSGCDRFFPGAESCIRSVAASEFGAGQQCCYDQNGTILRFQDGGGTFDRAHYKGFVPSNMLLLRQSKTPYISHLIEDVLPFHLCCRLTDNCRSYGEVRPTDGCQDYEPPIIVNERTGLDIIIDGVKEDFDDLSTQDFPEHPRGLLGNANGDAEDDLRSAGNFILPSNATAREIFEQFGETWRTTADDSLFVYDSGSSHATYVDSSFKPVFETPSVSGDTMDTANRMCGGSQQCVFDYLLTGKASLALHSAEALHEHATLVEASKHGE</sequence>
<dbReference type="Pfam" id="PF03782">
    <property type="entry name" value="AMOP"/>
    <property type="match status" value="1"/>
</dbReference>
<dbReference type="GO" id="GO:0016020">
    <property type="term" value="C:membrane"/>
    <property type="evidence" value="ECO:0007669"/>
    <property type="project" value="UniProtKB-SubCell"/>
</dbReference>
<proteinExistence type="predicted"/>
<evidence type="ECO:0000259" key="6">
    <source>
        <dbReference type="PROSITE" id="PS50856"/>
    </source>
</evidence>
<dbReference type="InterPro" id="IPR051495">
    <property type="entry name" value="Epithelial_Barrier/Signaling"/>
</dbReference>
<keyword evidence="3" id="KW-1133">Transmembrane helix</keyword>
<gene>
    <name evidence="7" type="ORF">NP493_1225g02026</name>
</gene>
<dbReference type="AlphaFoldDB" id="A0AAD9KDF4"/>
<evidence type="ECO:0000313" key="8">
    <source>
        <dbReference type="Proteomes" id="UP001209878"/>
    </source>
</evidence>
<dbReference type="PROSITE" id="PS50856">
    <property type="entry name" value="AMOP"/>
    <property type="match status" value="1"/>
</dbReference>
<feature type="domain" description="AMOP" evidence="6">
    <location>
        <begin position="71"/>
        <end position="219"/>
    </location>
</feature>
<dbReference type="Pfam" id="PF23263">
    <property type="entry name" value="C8-3_MUC4"/>
    <property type="match status" value="1"/>
</dbReference>
<accession>A0AAD9KDF4</accession>
<evidence type="ECO:0000256" key="5">
    <source>
        <dbReference type="ARBA" id="ARBA00023157"/>
    </source>
</evidence>
<keyword evidence="5" id="KW-1015">Disulfide bond</keyword>
<evidence type="ECO:0000256" key="1">
    <source>
        <dbReference type="ARBA" id="ARBA00004370"/>
    </source>
</evidence>
<evidence type="ECO:0000256" key="4">
    <source>
        <dbReference type="ARBA" id="ARBA00023136"/>
    </source>
</evidence>
<protein>
    <recommendedName>
        <fullName evidence="6">AMOP domain-containing protein</fullName>
    </recommendedName>
</protein>
<keyword evidence="4" id="KW-0472">Membrane</keyword>
<keyword evidence="2" id="KW-0812">Transmembrane</keyword>
<name>A0AAD9KDF4_RIDPI</name>
<keyword evidence="8" id="KW-1185">Reference proteome</keyword>
<dbReference type="PANTHER" id="PTHR13802">
    <property type="entry name" value="MUCIN 4-RELATED"/>
    <property type="match status" value="1"/>
</dbReference>
<comment type="caution">
    <text evidence="7">The sequence shown here is derived from an EMBL/GenBank/DDBJ whole genome shotgun (WGS) entry which is preliminary data.</text>
</comment>
<dbReference type="PANTHER" id="PTHR13802:SF52">
    <property type="entry name" value="MUCIN-4"/>
    <property type="match status" value="1"/>
</dbReference>
<dbReference type="SMART" id="SM00723">
    <property type="entry name" value="AMOP"/>
    <property type="match status" value="1"/>
</dbReference>
<evidence type="ECO:0000313" key="7">
    <source>
        <dbReference type="EMBL" id="KAK2168448.1"/>
    </source>
</evidence>
<evidence type="ECO:0000256" key="2">
    <source>
        <dbReference type="ARBA" id="ARBA00022692"/>
    </source>
</evidence>
<evidence type="ECO:0000256" key="3">
    <source>
        <dbReference type="ARBA" id="ARBA00022989"/>
    </source>
</evidence>
<dbReference type="InterPro" id="IPR056619">
    <property type="entry name" value="C8-3_MUC4"/>
</dbReference>
<organism evidence="7 8">
    <name type="scientific">Ridgeia piscesae</name>
    <name type="common">Tubeworm</name>
    <dbReference type="NCBI Taxonomy" id="27915"/>
    <lineage>
        <taxon>Eukaryota</taxon>
        <taxon>Metazoa</taxon>
        <taxon>Spiralia</taxon>
        <taxon>Lophotrochozoa</taxon>
        <taxon>Annelida</taxon>
        <taxon>Polychaeta</taxon>
        <taxon>Sedentaria</taxon>
        <taxon>Canalipalpata</taxon>
        <taxon>Sabellida</taxon>
        <taxon>Siboglinidae</taxon>
        <taxon>Ridgeia</taxon>
    </lineage>
</organism>
<dbReference type="InterPro" id="IPR005533">
    <property type="entry name" value="AMOP_dom"/>
</dbReference>
<dbReference type="EMBL" id="JAODUO010001231">
    <property type="protein sequence ID" value="KAK2168448.1"/>
    <property type="molecule type" value="Genomic_DNA"/>
</dbReference>
<reference evidence="7" key="1">
    <citation type="journal article" date="2023" name="Mol. Biol. Evol.">
        <title>Third-Generation Sequencing Reveals the Adaptive Role of the Epigenome in Three Deep-Sea Polychaetes.</title>
        <authorList>
            <person name="Perez M."/>
            <person name="Aroh O."/>
            <person name="Sun Y."/>
            <person name="Lan Y."/>
            <person name="Juniper S.K."/>
            <person name="Young C.R."/>
            <person name="Angers B."/>
            <person name="Qian P.Y."/>
        </authorList>
    </citation>
    <scope>NUCLEOTIDE SEQUENCE</scope>
    <source>
        <strain evidence="7">R07B-5</strain>
    </source>
</reference>
<comment type="subcellular location">
    <subcellularLocation>
        <location evidence="1">Membrane</location>
    </subcellularLocation>
</comment>
<dbReference type="Proteomes" id="UP001209878">
    <property type="component" value="Unassembled WGS sequence"/>
</dbReference>